<dbReference type="PANTHER" id="PTHR30529">
    <property type="entry name" value="CYTOCHROME B561"/>
    <property type="match status" value="1"/>
</dbReference>
<dbReference type="RefSeq" id="WP_385878316.1">
    <property type="nucleotide sequence ID" value="NZ_JBHLXE010000111.1"/>
</dbReference>
<dbReference type="EMBL" id="JBHLXE010000111">
    <property type="protein sequence ID" value="MFC0180986.1"/>
    <property type="molecule type" value="Genomic_DNA"/>
</dbReference>
<dbReference type="InterPro" id="IPR011577">
    <property type="entry name" value="Cyt_b561_bac/Ni-Hgenase"/>
</dbReference>
<evidence type="ECO:0000256" key="7">
    <source>
        <dbReference type="ARBA" id="ARBA00022723"/>
    </source>
</evidence>
<dbReference type="Proteomes" id="UP001589758">
    <property type="component" value="Unassembled WGS sequence"/>
</dbReference>
<accession>A0ABV6CHK0</accession>
<evidence type="ECO:0000256" key="3">
    <source>
        <dbReference type="ARBA" id="ARBA00022448"/>
    </source>
</evidence>
<dbReference type="SUPFAM" id="SSF81342">
    <property type="entry name" value="Transmembrane di-heme cytochromes"/>
    <property type="match status" value="1"/>
</dbReference>
<evidence type="ECO:0000256" key="13">
    <source>
        <dbReference type="SAM" id="Phobius"/>
    </source>
</evidence>
<proteinExistence type="inferred from homology"/>
<evidence type="ECO:0000256" key="9">
    <source>
        <dbReference type="ARBA" id="ARBA00022989"/>
    </source>
</evidence>
<evidence type="ECO:0000259" key="14">
    <source>
        <dbReference type="Pfam" id="PF01292"/>
    </source>
</evidence>
<dbReference type="InterPro" id="IPR016174">
    <property type="entry name" value="Di-haem_cyt_TM"/>
</dbReference>
<keyword evidence="5" id="KW-0349">Heme</keyword>
<keyword evidence="10" id="KW-0408">Iron</keyword>
<organism evidence="15 16">
    <name type="scientific">Thorsellia kenyensis</name>
    <dbReference type="NCBI Taxonomy" id="1549888"/>
    <lineage>
        <taxon>Bacteria</taxon>
        <taxon>Pseudomonadati</taxon>
        <taxon>Pseudomonadota</taxon>
        <taxon>Gammaproteobacteria</taxon>
        <taxon>Enterobacterales</taxon>
        <taxon>Thorselliaceae</taxon>
        <taxon>Thorsellia</taxon>
    </lineage>
</organism>
<evidence type="ECO:0000256" key="11">
    <source>
        <dbReference type="ARBA" id="ARBA00023136"/>
    </source>
</evidence>
<evidence type="ECO:0000256" key="6">
    <source>
        <dbReference type="ARBA" id="ARBA00022692"/>
    </source>
</evidence>
<keyword evidence="4" id="KW-1003">Cell membrane</keyword>
<sequence length="176" mass="20715">MLERYKSIQIFMHWMTLFLVIGLYATIYLSDYVSYTTEKTLTTIHFNLGVFVWLFMLIRFIMHFKFQTPAITPPMTKFFRVASKAGHHTLYLLFLIQPIIGVFFRAYDGRSWSFIGMEINPFVPVDEDFSYVLRDVHDTVGLIILGLIALHVTAALFHHYFLKDNTLKRMLPFSDK</sequence>
<keyword evidence="16" id="KW-1185">Reference proteome</keyword>
<feature type="transmembrane region" description="Helical" evidence="13">
    <location>
        <begin position="140"/>
        <end position="162"/>
    </location>
</feature>
<keyword evidence="3" id="KW-0813">Transport</keyword>
<keyword evidence="9 13" id="KW-1133">Transmembrane helix</keyword>
<dbReference type="InterPro" id="IPR052168">
    <property type="entry name" value="Cytochrome_b561_oxidase"/>
</dbReference>
<dbReference type="Pfam" id="PF01292">
    <property type="entry name" value="Ni_hydr_CYTB"/>
    <property type="match status" value="1"/>
</dbReference>
<keyword evidence="6 13" id="KW-0812">Transmembrane</keyword>
<evidence type="ECO:0000256" key="12">
    <source>
        <dbReference type="ARBA" id="ARBA00037975"/>
    </source>
</evidence>
<keyword evidence="8" id="KW-0249">Electron transport</keyword>
<comment type="caution">
    <text evidence="15">The sequence shown here is derived from an EMBL/GenBank/DDBJ whole genome shotgun (WGS) entry which is preliminary data.</text>
</comment>
<feature type="transmembrane region" description="Helical" evidence="13">
    <location>
        <begin position="12"/>
        <end position="30"/>
    </location>
</feature>
<gene>
    <name evidence="15" type="ORF">ACFFIT_12975</name>
</gene>
<evidence type="ECO:0000256" key="2">
    <source>
        <dbReference type="ARBA" id="ARBA00004651"/>
    </source>
</evidence>
<keyword evidence="7" id="KW-0479">Metal-binding</keyword>
<evidence type="ECO:0000313" key="16">
    <source>
        <dbReference type="Proteomes" id="UP001589758"/>
    </source>
</evidence>
<feature type="transmembrane region" description="Helical" evidence="13">
    <location>
        <begin position="89"/>
        <end position="107"/>
    </location>
</feature>
<evidence type="ECO:0000256" key="4">
    <source>
        <dbReference type="ARBA" id="ARBA00022475"/>
    </source>
</evidence>
<comment type="subcellular location">
    <subcellularLocation>
        <location evidence="2">Cell membrane</location>
        <topology evidence="2">Multi-pass membrane protein</topology>
    </subcellularLocation>
</comment>
<evidence type="ECO:0000256" key="10">
    <source>
        <dbReference type="ARBA" id="ARBA00023004"/>
    </source>
</evidence>
<comment type="similarity">
    <text evidence="12">Belongs to the cytochrome b561 family.</text>
</comment>
<reference evidence="15 16" key="1">
    <citation type="submission" date="2024-09" db="EMBL/GenBank/DDBJ databases">
        <authorList>
            <person name="Sun Q."/>
            <person name="Mori K."/>
        </authorList>
    </citation>
    <scope>NUCLEOTIDE SEQUENCE [LARGE SCALE GENOMIC DNA]</scope>
    <source>
        <strain evidence="15 16">CCM 8545</strain>
    </source>
</reference>
<dbReference type="PANTHER" id="PTHR30529:SF3">
    <property type="entry name" value="CYTOCHROME B561 HOMOLOG 1"/>
    <property type="match status" value="1"/>
</dbReference>
<evidence type="ECO:0000256" key="8">
    <source>
        <dbReference type="ARBA" id="ARBA00022982"/>
    </source>
</evidence>
<name>A0ABV6CHK0_9GAMM</name>
<comment type="cofactor">
    <cofactor evidence="1">
        <name>heme b</name>
        <dbReference type="ChEBI" id="CHEBI:60344"/>
    </cofactor>
</comment>
<feature type="domain" description="Cytochrome b561 bacterial/Ni-hydrogenase" evidence="14">
    <location>
        <begin position="4"/>
        <end position="172"/>
    </location>
</feature>
<keyword evidence="11 13" id="KW-0472">Membrane</keyword>
<feature type="transmembrane region" description="Helical" evidence="13">
    <location>
        <begin position="42"/>
        <end position="62"/>
    </location>
</feature>
<evidence type="ECO:0000256" key="5">
    <source>
        <dbReference type="ARBA" id="ARBA00022617"/>
    </source>
</evidence>
<evidence type="ECO:0000256" key="1">
    <source>
        <dbReference type="ARBA" id="ARBA00001970"/>
    </source>
</evidence>
<protein>
    <submittedName>
        <fullName evidence="15">Cytochrome b</fullName>
    </submittedName>
</protein>
<evidence type="ECO:0000313" key="15">
    <source>
        <dbReference type="EMBL" id="MFC0180986.1"/>
    </source>
</evidence>